<dbReference type="Gene3D" id="3.20.20.70">
    <property type="entry name" value="Aldolase class I"/>
    <property type="match status" value="1"/>
</dbReference>
<comment type="caution">
    <text evidence="1">The sequence shown here is derived from an EMBL/GenBank/DDBJ whole genome shotgun (WGS) entry which is preliminary data.</text>
</comment>
<dbReference type="GO" id="GO:0005975">
    <property type="term" value="P:carbohydrate metabolic process"/>
    <property type="evidence" value="ECO:0007669"/>
    <property type="project" value="InterPro"/>
</dbReference>
<dbReference type="GO" id="GO:0008270">
    <property type="term" value="F:zinc ion binding"/>
    <property type="evidence" value="ECO:0007669"/>
    <property type="project" value="InterPro"/>
</dbReference>
<organism evidence="1">
    <name type="scientific">marine sediment metagenome</name>
    <dbReference type="NCBI Taxonomy" id="412755"/>
    <lineage>
        <taxon>unclassified sequences</taxon>
        <taxon>metagenomes</taxon>
        <taxon>ecological metagenomes</taxon>
    </lineage>
</organism>
<evidence type="ECO:0000313" key="1">
    <source>
        <dbReference type="EMBL" id="KKN98949.1"/>
    </source>
</evidence>
<sequence length="320" mass="36693">MSKEIIEAVFYCSQTRCKPLMLICSRNQVDKNSGYVFTTQQYMNYIAEIERKYPKSNVTICRDHCGPGFGPKDDTIQSVRDTIRCDLENGFDLIHIDLCHAKMSHQEKINRTVELMKFAKNIRSDVMFEIGTDDNVGIAELDVNKIREDVQACQQVANPVFYVVQTGSLVRETRNTGAFNTDSVGKMHEILKSCGTKLKEHNADYLTREQIVRRRGIVDAVNIAPQLGVVQTNYVLSQALIYGIDTRGFVCRVVHHDNWKKWIDSWEGQYLCALVAGHYHYHEPLYERLISELAEECDVREGILCEITRVIDHYLESLGC</sequence>
<gene>
    <name evidence="1" type="ORF">LCGC14_0141940</name>
</gene>
<dbReference type="InterPro" id="IPR000771">
    <property type="entry name" value="FBA_II"/>
</dbReference>
<dbReference type="EMBL" id="LAZR01000049">
    <property type="protein sequence ID" value="KKN98949.1"/>
    <property type="molecule type" value="Genomic_DNA"/>
</dbReference>
<dbReference type="AlphaFoldDB" id="A0A0F9V4N7"/>
<dbReference type="Pfam" id="PF01116">
    <property type="entry name" value="F_bP_aldolase"/>
    <property type="match status" value="1"/>
</dbReference>
<proteinExistence type="predicted"/>
<name>A0A0F9V4N7_9ZZZZ</name>
<dbReference type="SUPFAM" id="SSF51569">
    <property type="entry name" value="Aldolase"/>
    <property type="match status" value="1"/>
</dbReference>
<reference evidence="1" key="1">
    <citation type="journal article" date="2015" name="Nature">
        <title>Complex archaea that bridge the gap between prokaryotes and eukaryotes.</title>
        <authorList>
            <person name="Spang A."/>
            <person name="Saw J.H."/>
            <person name="Jorgensen S.L."/>
            <person name="Zaremba-Niedzwiedzka K."/>
            <person name="Martijn J."/>
            <person name="Lind A.E."/>
            <person name="van Eijk R."/>
            <person name="Schleper C."/>
            <person name="Guy L."/>
            <person name="Ettema T.J."/>
        </authorList>
    </citation>
    <scope>NUCLEOTIDE SEQUENCE</scope>
</reference>
<dbReference type="GO" id="GO:0016832">
    <property type="term" value="F:aldehyde-lyase activity"/>
    <property type="evidence" value="ECO:0007669"/>
    <property type="project" value="InterPro"/>
</dbReference>
<dbReference type="InterPro" id="IPR013785">
    <property type="entry name" value="Aldolase_TIM"/>
</dbReference>
<accession>A0A0F9V4N7</accession>
<protein>
    <submittedName>
        <fullName evidence="1">Uncharacterized protein</fullName>
    </submittedName>
</protein>